<proteinExistence type="predicted"/>
<gene>
    <name evidence="1" type="ORF">EXIGLDRAFT_563322</name>
</gene>
<dbReference type="STRING" id="1314781.A0A165DG30"/>
<reference evidence="1 2" key="1">
    <citation type="journal article" date="2016" name="Mol. Biol. Evol.">
        <title>Comparative Genomics of Early-Diverging Mushroom-Forming Fungi Provides Insights into the Origins of Lignocellulose Decay Capabilities.</title>
        <authorList>
            <person name="Nagy L.G."/>
            <person name="Riley R."/>
            <person name="Tritt A."/>
            <person name="Adam C."/>
            <person name="Daum C."/>
            <person name="Floudas D."/>
            <person name="Sun H."/>
            <person name="Yadav J.S."/>
            <person name="Pangilinan J."/>
            <person name="Larsson K.H."/>
            <person name="Matsuura K."/>
            <person name="Barry K."/>
            <person name="Labutti K."/>
            <person name="Kuo R."/>
            <person name="Ohm R.A."/>
            <person name="Bhattacharya S.S."/>
            <person name="Shirouzu T."/>
            <person name="Yoshinaga Y."/>
            <person name="Martin F.M."/>
            <person name="Grigoriev I.V."/>
            <person name="Hibbett D.S."/>
        </authorList>
    </citation>
    <scope>NUCLEOTIDE SEQUENCE [LARGE SCALE GENOMIC DNA]</scope>
    <source>
        <strain evidence="1 2">HHB12029</strain>
    </source>
</reference>
<dbReference type="Proteomes" id="UP000077266">
    <property type="component" value="Unassembled WGS sequence"/>
</dbReference>
<dbReference type="InParanoid" id="A0A165DG30"/>
<keyword evidence="2" id="KW-1185">Reference proteome</keyword>
<dbReference type="EMBL" id="KV426224">
    <property type="protein sequence ID" value="KZV84466.1"/>
    <property type="molecule type" value="Genomic_DNA"/>
</dbReference>
<dbReference type="AlphaFoldDB" id="A0A165DG30"/>
<protein>
    <submittedName>
        <fullName evidence="1">Uncharacterized protein</fullName>
    </submittedName>
</protein>
<sequence length="124" mass="14212">WISTTGVRTHKPRSTLLLNFATERDAESFLAMHRRLFAFGCLCEPGAFQPRDRERVCTHCWNPLARHRERDFVCRERCRLCGGPHIEEDHACTDCDALSKPCAHIKLRCVNCGKEHAADDNSCE</sequence>
<dbReference type="OrthoDB" id="2855870at2759"/>
<evidence type="ECO:0000313" key="2">
    <source>
        <dbReference type="Proteomes" id="UP000077266"/>
    </source>
</evidence>
<name>A0A165DG30_EXIGL</name>
<evidence type="ECO:0000313" key="1">
    <source>
        <dbReference type="EMBL" id="KZV84466.1"/>
    </source>
</evidence>
<organism evidence="1 2">
    <name type="scientific">Exidia glandulosa HHB12029</name>
    <dbReference type="NCBI Taxonomy" id="1314781"/>
    <lineage>
        <taxon>Eukaryota</taxon>
        <taxon>Fungi</taxon>
        <taxon>Dikarya</taxon>
        <taxon>Basidiomycota</taxon>
        <taxon>Agaricomycotina</taxon>
        <taxon>Agaricomycetes</taxon>
        <taxon>Auriculariales</taxon>
        <taxon>Exidiaceae</taxon>
        <taxon>Exidia</taxon>
    </lineage>
</organism>
<feature type="non-terminal residue" evidence="1">
    <location>
        <position position="1"/>
    </location>
</feature>
<feature type="non-terminal residue" evidence="1">
    <location>
        <position position="124"/>
    </location>
</feature>
<accession>A0A165DG30</accession>